<organism evidence="1">
    <name type="scientific">viral metagenome</name>
    <dbReference type="NCBI Taxonomy" id="1070528"/>
    <lineage>
        <taxon>unclassified sequences</taxon>
        <taxon>metagenomes</taxon>
        <taxon>organismal metagenomes</taxon>
    </lineage>
</organism>
<accession>A0A6M3KG51</accession>
<dbReference type="AlphaFoldDB" id="A0A6M3KG51"/>
<reference evidence="1" key="1">
    <citation type="submission" date="2020-03" db="EMBL/GenBank/DDBJ databases">
        <title>The deep terrestrial virosphere.</title>
        <authorList>
            <person name="Holmfeldt K."/>
            <person name="Nilsson E."/>
            <person name="Simone D."/>
            <person name="Lopez-Fernandez M."/>
            <person name="Wu X."/>
            <person name="de Brujin I."/>
            <person name="Lundin D."/>
            <person name="Andersson A."/>
            <person name="Bertilsson S."/>
            <person name="Dopson M."/>
        </authorList>
    </citation>
    <scope>NUCLEOTIDE SEQUENCE</scope>
    <source>
        <strain evidence="1">MM415A00701</strain>
    </source>
</reference>
<evidence type="ECO:0000313" key="1">
    <source>
        <dbReference type="EMBL" id="QJA80551.1"/>
    </source>
</evidence>
<sequence>MKADLTLINDNLEKLINRLDDFMSLIQDTFPIWKVTQTIGEIRDGNPLQSSKNPTTETHH</sequence>
<proteinExistence type="predicted"/>
<protein>
    <submittedName>
        <fullName evidence="1">Uncharacterized protein</fullName>
    </submittedName>
</protein>
<dbReference type="EMBL" id="MT142426">
    <property type="protein sequence ID" value="QJA80551.1"/>
    <property type="molecule type" value="Genomic_DNA"/>
</dbReference>
<gene>
    <name evidence="1" type="ORF">MM415A00701_0020</name>
</gene>
<name>A0A6M3KG51_9ZZZZ</name>